<feature type="compositionally biased region" description="Basic residues" evidence="1">
    <location>
        <begin position="1"/>
        <end position="24"/>
    </location>
</feature>
<dbReference type="PANTHER" id="PTHR31286:SF55">
    <property type="entry name" value="DUF4283 DOMAIN-CONTAINING PROTEIN"/>
    <property type="match status" value="1"/>
</dbReference>
<dbReference type="InterPro" id="IPR040256">
    <property type="entry name" value="At4g02000-like"/>
</dbReference>
<evidence type="ECO:0000313" key="4">
    <source>
        <dbReference type="Proteomes" id="UP000029120"/>
    </source>
</evidence>
<name>A0A087GBD7_ARAAL</name>
<reference evidence="4" key="1">
    <citation type="journal article" date="2015" name="Nat. Plants">
        <title>Genome expansion of Arabis alpina linked with retrotransposition and reduced symmetric DNA methylation.</title>
        <authorList>
            <person name="Willing E.M."/>
            <person name="Rawat V."/>
            <person name="Mandakova T."/>
            <person name="Maumus F."/>
            <person name="James G.V."/>
            <person name="Nordstroem K.J."/>
            <person name="Becker C."/>
            <person name="Warthmann N."/>
            <person name="Chica C."/>
            <person name="Szarzynska B."/>
            <person name="Zytnicki M."/>
            <person name="Albani M.C."/>
            <person name="Kiefer C."/>
            <person name="Bergonzi S."/>
            <person name="Castaings L."/>
            <person name="Mateos J.L."/>
            <person name="Berns M.C."/>
            <person name="Bujdoso N."/>
            <person name="Piofczyk T."/>
            <person name="de Lorenzo L."/>
            <person name="Barrero-Sicilia C."/>
            <person name="Mateos I."/>
            <person name="Piednoel M."/>
            <person name="Hagmann J."/>
            <person name="Chen-Min-Tao R."/>
            <person name="Iglesias-Fernandez R."/>
            <person name="Schuster S.C."/>
            <person name="Alonso-Blanco C."/>
            <person name="Roudier F."/>
            <person name="Carbonero P."/>
            <person name="Paz-Ares J."/>
            <person name="Davis S.J."/>
            <person name="Pecinka A."/>
            <person name="Quesneville H."/>
            <person name="Colot V."/>
            <person name="Lysak M.A."/>
            <person name="Weigel D."/>
            <person name="Coupland G."/>
            <person name="Schneeberger K."/>
        </authorList>
    </citation>
    <scope>NUCLEOTIDE SEQUENCE [LARGE SCALE GENOMIC DNA]</scope>
    <source>
        <strain evidence="4">cv. Pajares</strain>
    </source>
</reference>
<feature type="domain" description="DUF4283" evidence="2">
    <location>
        <begin position="180"/>
        <end position="262"/>
    </location>
</feature>
<dbReference type="Gramene" id="KFK27189">
    <property type="protein sequence ID" value="KFK27189"/>
    <property type="gene ID" value="AALP_AA8G347600"/>
</dbReference>
<proteinExistence type="predicted"/>
<evidence type="ECO:0000313" key="3">
    <source>
        <dbReference type="EMBL" id="KFK27189.1"/>
    </source>
</evidence>
<feature type="compositionally biased region" description="Basic and acidic residues" evidence="1">
    <location>
        <begin position="447"/>
        <end position="458"/>
    </location>
</feature>
<dbReference type="eggNOG" id="KOG1075">
    <property type="taxonomic scope" value="Eukaryota"/>
</dbReference>
<dbReference type="PANTHER" id="PTHR31286">
    <property type="entry name" value="GLYCINE-RICH CELL WALL STRUCTURAL PROTEIN 1.8-LIKE"/>
    <property type="match status" value="1"/>
</dbReference>
<dbReference type="Pfam" id="PF14111">
    <property type="entry name" value="DUF4283"/>
    <property type="match status" value="1"/>
</dbReference>
<dbReference type="Proteomes" id="UP000029120">
    <property type="component" value="Chromosome 8"/>
</dbReference>
<dbReference type="EMBL" id="CM002876">
    <property type="protein sequence ID" value="KFK27189.1"/>
    <property type="molecule type" value="Genomic_DNA"/>
</dbReference>
<keyword evidence="4" id="KW-1185">Reference proteome</keyword>
<dbReference type="AlphaFoldDB" id="A0A087GBD7"/>
<feature type="compositionally biased region" description="Basic and acidic residues" evidence="1">
    <location>
        <begin position="388"/>
        <end position="397"/>
    </location>
</feature>
<evidence type="ECO:0000259" key="2">
    <source>
        <dbReference type="Pfam" id="PF14111"/>
    </source>
</evidence>
<organism evidence="3 4">
    <name type="scientific">Arabis alpina</name>
    <name type="common">Alpine rock-cress</name>
    <dbReference type="NCBI Taxonomy" id="50452"/>
    <lineage>
        <taxon>Eukaryota</taxon>
        <taxon>Viridiplantae</taxon>
        <taxon>Streptophyta</taxon>
        <taxon>Embryophyta</taxon>
        <taxon>Tracheophyta</taxon>
        <taxon>Spermatophyta</taxon>
        <taxon>Magnoliopsida</taxon>
        <taxon>eudicotyledons</taxon>
        <taxon>Gunneridae</taxon>
        <taxon>Pentapetalae</taxon>
        <taxon>rosids</taxon>
        <taxon>malvids</taxon>
        <taxon>Brassicales</taxon>
        <taxon>Brassicaceae</taxon>
        <taxon>Arabideae</taxon>
        <taxon>Arabis</taxon>
    </lineage>
</organism>
<feature type="compositionally biased region" description="Low complexity" evidence="1">
    <location>
        <begin position="413"/>
        <end position="423"/>
    </location>
</feature>
<dbReference type="InterPro" id="IPR025558">
    <property type="entry name" value="DUF4283"/>
</dbReference>
<accession>A0A087GBD7</accession>
<feature type="region of interest" description="Disordered" evidence="1">
    <location>
        <begin position="388"/>
        <end position="492"/>
    </location>
</feature>
<dbReference type="OrthoDB" id="1939300at2759"/>
<protein>
    <recommendedName>
        <fullName evidence="2">DUF4283 domain-containing protein</fullName>
    </recommendedName>
</protein>
<sequence length="660" mass="72873">MGHRKSKKPSPSKRRSPPKQKSLSKSRTSVSETSLLSPVPVSLATVELADTNPISPCEVHDGTVSPSTFVSPSLVDKQIEETVTPEIVAAVVAADPELTREAPVTGEVEDTTITPEKVVLETPASNLAEANHSAQKPMESWCSLVKGSAKPLSKKGEAFTLPSGEACVQIPNSVIEKHRKSWDCFVLGQFYSDPPSQGTIYNIVNGIWSKQFRDISVSKMEGNSFLFRIPNRVTRNRVITQRLWQIEGQTMFVASWEPGVNPVKPELASAPIWLELRKVPFQFFNEDGLERIAGLVGEPKQLHPSTSNKTNPEVAKVLTIIDPRKPLPEAVNAQFESGEIFRVLVSSPWMPPVCDLCKEIGHSVKRCQAAPKLCKICKSVCNGEAKCKRAKSAEPKGKKTRRGRSLSKVWVEKPTQPQTKTPTSSVKASVIDKTSHGFPGIFEEGEASARGRPQKEPPPKLISLERNSNNTSEAEVDSSDISSSDHDEEDVGSAMYRVSQKLRLLKKPIRDFSKENFSNLEKRVSEAHKLLLTAQALVLTNPTEINALDEFNAMTTWVETYKDIQDLCIAYFSDLLGGPSDPPLFQQEDLDLILPYSCSVDQQSYLTRDFSRDEIKAAFFSLPRNKTSGPDGFSSELFTVCWEVVGVEVTDAILEFFSSG</sequence>
<gene>
    <name evidence="3" type="ordered locus">AALP_Aa8g347600</name>
</gene>
<evidence type="ECO:0000256" key="1">
    <source>
        <dbReference type="SAM" id="MobiDB-lite"/>
    </source>
</evidence>
<feature type="region of interest" description="Disordered" evidence="1">
    <location>
        <begin position="1"/>
        <end position="36"/>
    </location>
</feature>